<organism evidence="9 10">
    <name type="scientific">Clostridium perfringens (strain ATCC 13124 / DSM 756 / JCM 1290 / NCIMB 6125 / NCTC 8237 / Type A)</name>
    <dbReference type="NCBI Taxonomy" id="195103"/>
    <lineage>
        <taxon>Bacteria</taxon>
        <taxon>Bacillati</taxon>
        <taxon>Bacillota</taxon>
        <taxon>Clostridia</taxon>
        <taxon>Eubacteriales</taxon>
        <taxon>Clostridiaceae</taxon>
        <taxon>Clostridium</taxon>
    </lineage>
</organism>
<dbReference type="GeneID" id="93000477"/>
<feature type="transmembrane region" description="Helical" evidence="7">
    <location>
        <begin position="413"/>
        <end position="432"/>
    </location>
</feature>
<evidence type="ECO:0000256" key="1">
    <source>
        <dbReference type="ARBA" id="ARBA00004651"/>
    </source>
</evidence>
<dbReference type="PROSITE" id="PS50850">
    <property type="entry name" value="MFS"/>
    <property type="match status" value="1"/>
</dbReference>
<feature type="transmembrane region" description="Helical" evidence="7">
    <location>
        <begin position="345"/>
        <end position="365"/>
    </location>
</feature>
<dbReference type="Proteomes" id="UP000001823">
    <property type="component" value="Chromosome"/>
</dbReference>
<dbReference type="InterPro" id="IPR011701">
    <property type="entry name" value="MFS"/>
</dbReference>
<evidence type="ECO:0000256" key="2">
    <source>
        <dbReference type="ARBA" id="ARBA00009598"/>
    </source>
</evidence>
<dbReference type="CDD" id="cd17345">
    <property type="entry name" value="MFS_GlpT"/>
    <property type="match status" value="1"/>
</dbReference>
<feature type="transmembrane region" description="Helical" evidence="7">
    <location>
        <begin position="372"/>
        <end position="393"/>
    </location>
</feature>
<dbReference type="InterPro" id="IPR051337">
    <property type="entry name" value="OPA_Antiporter"/>
</dbReference>
<dbReference type="GO" id="GO:0061513">
    <property type="term" value="F:glucose 6-phosphate:phosphate antiporter activity"/>
    <property type="evidence" value="ECO:0007669"/>
    <property type="project" value="TreeGrafter"/>
</dbReference>
<dbReference type="EMBL" id="CP000246">
    <property type="protein sequence ID" value="ABG83833.1"/>
    <property type="molecule type" value="Genomic_DNA"/>
</dbReference>
<dbReference type="PIRSF" id="PIRSF002808">
    <property type="entry name" value="Hexose_phosphate_transp"/>
    <property type="match status" value="1"/>
</dbReference>
<keyword evidence="6 7" id="KW-0472">Membrane</keyword>
<dbReference type="AlphaFoldDB" id="A0A0H2YS89"/>
<comment type="subcellular location">
    <subcellularLocation>
        <location evidence="1">Cell membrane</location>
        <topology evidence="1">Multi-pass membrane protein</topology>
    </subcellularLocation>
</comment>
<dbReference type="Pfam" id="PF07690">
    <property type="entry name" value="MFS_1"/>
    <property type="match status" value="1"/>
</dbReference>
<evidence type="ECO:0000256" key="4">
    <source>
        <dbReference type="ARBA" id="ARBA00022692"/>
    </source>
</evidence>
<dbReference type="HOGENOM" id="CLU_001265_31_0_9"/>
<dbReference type="RefSeq" id="WP_003458294.1">
    <property type="nucleotide sequence ID" value="NC_008261.1"/>
</dbReference>
<evidence type="ECO:0000256" key="7">
    <source>
        <dbReference type="SAM" id="Phobius"/>
    </source>
</evidence>
<keyword evidence="3" id="KW-0813">Transport</keyword>
<feature type="transmembrane region" description="Helical" evidence="7">
    <location>
        <begin position="64"/>
        <end position="84"/>
    </location>
</feature>
<evidence type="ECO:0000256" key="5">
    <source>
        <dbReference type="ARBA" id="ARBA00022989"/>
    </source>
</evidence>
<dbReference type="STRING" id="195103.CPF_0222"/>
<proteinExistence type="inferred from homology"/>
<feature type="transmembrane region" description="Helical" evidence="7">
    <location>
        <begin position="323"/>
        <end position="339"/>
    </location>
</feature>
<dbReference type="KEGG" id="cpf:CPF_0222"/>
<dbReference type="InterPro" id="IPR000849">
    <property type="entry name" value="Sugar_P_transporter"/>
</dbReference>
<evidence type="ECO:0000256" key="6">
    <source>
        <dbReference type="ARBA" id="ARBA00023136"/>
    </source>
</evidence>
<feature type="transmembrane region" description="Helical" evidence="7">
    <location>
        <begin position="96"/>
        <end position="113"/>
    </location>
</feature>
<feature type="transmembrane region" description="Helical" evidence="7">
    <location>
        <begin position="253"/>
        <end position="272"/>
    </location>
</feature>
<dbReference type="InterPro" id="IPR036259">
    <property type="entry name" value="MFS_trans_sf"/>
</dbReference>
<comment type="similarity">
    <text evidence="2">Belongs to the major facilitator superfamily. Organophosphate:Pi antiporter (OPA) (TC 2.A.1.4) family.</text>
</comment>
<feature type="transmembrane region" description="Helical" evidence="7">
    <location>
        <begin position="292"/>
        <end position="311"/>
    </location>
</feature>
<reference evidence="9 10" key="1">
    <citation type="journal article" date="2006" name="Genome Res.">
        <title>Skewed genomic variability in strains of the toxigenic bacterial pathogen, Clostridium perfringens.</title>
        <authorList>
            <person name="Myers G.S."/>
            <person name="Rasko D.A."/>
            <person name="Cheung J.K."/>
            <person name="Ravel J."/>
            <person name="Seshadri R."/>
            <person name="Deboy R.T."/>
            <person name="Ren Q."/>
            <person name="Varga J."/>
            <person name="Awad M.M."/>
            <person name="Brinkac L.M."/>
            <person name="Daugherty S.C."/>
            <person name="Haft D.H."/>
            <person name="Dodson R.J."/>
            <person name="Madupu R."/>
            <person name="Nelson W.C."/>
            <person name="Rosovitz M.J."/>
            <person name="Sullivan S.A."/>
            <person name="Khouri H."/>
            <person name="Dimitrov G.I."/>
            <person name="Watkins K.L."/>
            <person name="Mulligan S."/>
            <person name="Benton J."/>
            <person name="Radune D."/>
            <person name="Fisher D.J."/>
            <person name="Atkins H.S."/>
            <person name="Hiscox T."/>
            <person name="Jost B.H."/>
            <person name="Billington S.J."/>
            <person name="Songer J.G."/>
            <person name="McClane B.A."/>
            <person name="Titball R.W."/>
            <person name="Rood J.I."/>
            <person name="Melville S.B."/>
            <person name="Paulsen I.T."/>
        </authorList>
    </citation>
    <scope>NUCLEOTIDE SEQUENCE [LARGE SCALE GENOMIC DNA]</scope>
    <source>
        <strain evidence="10">ATCC 13124 / DSM 756 / JCM 1290 / NCIMB 6125 / NCTC 8237 / S 107 / Type A</strain>
    </source>
</reference>
<dbReference type="SUPFAM" id="SSF103473">
    <property type="entry name" value="MFS general substrate transporter"/>
    <property type="match status" value="1"/>
</dbReference>
<keyword evidence="5 7" id="KW-1133">Transmembrane helix</keyword>
<dbReference type="eggNOG" id="COG2271">
    <property type="taxonomic scope" value="Bacteria"/>
</dbReference>
<dbReference type="PaxDb" id="195103-CPF_0222"/>
<dbReference type="PROSITE" id="PS00942">
    <property type="entry name" value="GLPT"/>
    <property type="match status" value="1"/>
</dbReference>
<sequence length="445" mass="48903">MFGFFSPAPAIPRLPKDKVSSAYKAYRIRMFLMIFIGYTGYYLVRKNFAVASPYLIDNYGFSKTQIGLISMGLAVSYGLSKFILGNLSDKSNVKKFICFGLIASSVLSVLMGFARTVPIFLILMVFNGFFQGMGAPPCSIVLGKWFSQKERGLKMGIWNTSHNIGGGLIAPIATLCLLIFGQNHFQSIFFVPAIICTIVALFCYVIGADTPASVGLPPVEEYRNDYPEVKAEVNPTTLSSKEIMVKYVLKNKYVWYLALANIFVYLIRQGVVNWIPIYLKESKGFSAANANWAMFLFEYAAIPASILLGWLSDVVFKGKRAPLSILCMIGVIFATVAYWQTSSTLVTMISVAFIGCFIYGPQLLIGMNLIDVVPNFAVGSATGFSGLCGYLLGEFMADFVLGMIADSFGWNGAFIFIIVGAFIALLLLALTLKIKKNPQVEDKIA</sequence>
<feature type="transmembrane region" description="Helical" evidence="7">
    <location>
        <begin position="119"/>
        <end position="142"/>
    </location>
</feature>
<evidence type="ECO:0000313" key="10">
    <source>
        <dbReference type="Proteomes" id="UP000001823"/>
    </source>
</evidence>
<dbReference type="NCBIfam" id="TIGR00881">
    <property type="entry name" value="2A0104"/>
    <property type="match status" value="1"/>
</dbReference>
<dbReference type="PANTHER" id="PTHR43826">
    <property type="entry name" value="GLUCOSE-6-PHOSPHATE EXCHANGER SLC37A4"/>
    <property type="match status" value="1"/>
</dbReference>
<evidence type="ECO:0000313" key="9">
    <source>
        <dbReference type="EMBL" id="ABG83833.1"/>
    </source>
</evidence>
<dbReference type="GO" id="GO:0005886">
    <property type="term" value="C:plasma membrane"/>
    <property type="evidence" value="ECO:0007669"/>
    <property type="project" value="UniProtKB-SubCell"/>
</dbReference>
<evidence type="ECO:0000259" key="8">
    <source>
        <dbReference type="PROSITE" id="PS50850"/>
    </source>
</evidence>
<feature type="transmembrane region" description="Helical" evidence="7">
    <location>
        <begin position="163"/>
        <end position="181"/>
    </location>
</feature>
<accession>A0A0H2YS89</accession>
<dbReference type="PANTHER" id="PTHR43826:SF6">
    <property type="entry name" value="GLYCEROL-3-PHOSPHATE TRANSPORTER"/>
    <property type="match status" value="1"/>
</dbReference>
<gene>
    <name evidence="9" type="ordered locus">CPF_0222</name>
</gene>
<feature type="transmembrane region" description="Helical" evidence="7">
    <location>
        <begin position="26"/>
        <end position="44"/>
    </location>
</feature>
<protein>
    <submittedName>
        <fullName evidence="9">Glycerol-3-phosphate transporter</fullName>
    </submittedName>
</protein>
<name>A0A0H2YS89_CLOP1</name>
<dbReference type="Gene3D" id="1.20.1250.20">
    <property type="entry name" value="MFS general substrate transporter like domains"/>
    <property type="match status" value="2"/>
</dbReference>
<keyword evidence="10" id="KW-1185">Reference proteome</keyword>
<feature type="transmembrane region" description="Helical" evidence="7">
    <location>
        <begin position="187"/>
        <end position="207"/>
    </location>
</feature>
<dbReference type="InterPro" id="IPR021159">
    <property type="entry name" value="Sugar-P_transporter_CS"/>
</dbReference>
<evidence type="ECO:0000256" key="3">
    <source>
        <dbReference type="ARBA" id="ARBA00022448"/>
    </source>
</evidence>
<feature type="domain" description="Major facilitator superfamily (MFS) profile" evidence="8">
    <location>
        <begin position="26"/>
        <end position="438"/>
    </location>
</feature>
<dbReference type="InterPro" id="IPR020846">
    <property type="entry name" value="MFS_dom"/>
</dbReference>
<keyword evidence="4 7" id="KW-0812">Transmembrane</keyword>
<dbReference type="GO" id="GO:0035435">
    <property type="term" value="P:phosphate ion transmembrane transport"/>
    <property type="evidence" value="ECO:0007669"/>
    <property type="project" value="TreeGrafter"/>
</dbReference>